<evidence type="ECO:0000256" key="1">
    <source>
        <dbReference type="SAM" id="MobiDB-lite"/>
    </source>
</evidence>
<sequence>MDMRSMLLQLRKKNMNEVQMIGDQYDKQQKMSEYGSLRRKKTPLNQNNKEGTLGNEQEQDKSSGKRKINEVDDQSITSIRYRLAYSFIARDRINIIGCCQIRGKGQYPFKLKLRSHNVWKDK</sequence>
<feature type="compositionally biased region" description="Basic and acidic residues" evidence="1">
    <location>
        <begin position="58"/>
        <end position="70"/>
    </location>
</feature>
<feature type="compositionally biased region" description="Polar residues" evidence="1">
    <location>
        <begin position="43"/>
        <end position="56"/>
    </location>
</feature>
<accession>A0A5J4UFD8</accession>
<organism evidence="2 3">
    <name type="scientific">Streblomastix strix</name>
    <dbReference type="NCBI Taxonomy" id="222440"/>
    <lineage>
        <taxon>Eukaryota</taxon>
        <taxon>Metamonada</taxon>
        <taxon>Preaxostyla</taxon>
        <taxon>Oxymonadida</taxon>
        <taxon>Streblomastigidae</taxon>
        <taxon>Streblomastix</taxon>
    </lineage>
</organism>
<reference evidence="2 3" key="1">
    <citation type="submission" date="2019-03" db="EMBL/GenBank/DDBJ databases">
        <title>Single cell metagenomics reveals metabolic interactions within the superorganism composed of flagellate Streblomastix strix and complex community of Bacteroidetes bacteria on its surface.</title>
        <authorList>
            <person name="Treitli S.C."/>
            <person name="Kolisko M."/>
            <person name="Husnik F."/>
            <person name="Keeling P."/>
            <person name="Hampl V."/>
        </authorList>
    </citation>
    <scope>NUCLEOTIDE SEQUENCE [LARGE SCALE GENOMIC DNA]</scope>
    <source>
        <strain evidence="2">ST1C</strain>
    </source>
</reference>
<proteinExistence type="predicted"/>
<protein>
    <submittedName>
        <fullName evidence="2">Uncharacterized protein</fullName>
    </submittedName>
</protein>
<dbReference type="Proteomes" id="UP000324800">
    <property type="component" value="Unassembled WGS sequence"/>
</dbReference>
<dbReference type="AlphaFoldDB" id="A0A5J4UFD8"/>
<dbReference type="EMBL" id="SNRW01016654">
    <property type="protein sequence ID" value="KAA6369137.1"/>
    <property type="molecule type" value="Genomic_DNA"/>
</dbReference>
<feature type="region of interest" description="Disordered" evidence="1">
    <location>
        <begin position="27"/>
        <end position="71"/>
    </location>
</feature>
<gene>
    <name evidence="2" type="ORF">EZS28_035337</name>
</gene>
<evidence type="ECO:0000313" key="3">
    <source>
        <dbReference type="Proteomes" id="UP000324800"/>
    </source>
</evidence>
<name>A0A5J4UFD8_9EUKA</name>
<comment type="caution">
    <text evidence="2">The sequence shown here is derived from an EMBL/GenBank/DDBJ whole genome shotgun (WGS) entry which is preliminary data.</text>
</comment>
<evidence type="ECO:0000313" key="2">
    <source>
        <dbReference type="EMBL" id="KAA6369137.1"/>
    </source>
</evidence>